<dbReference type="Proteomes" id="UP000320393">
    <property type="component" value="Unassembled WGS sequence"/>
</dbReference>
<dbReference type="EMBL" id="VBAM01000021">
    <property type="protein sequence ID" value="TMJ16480.1"/>
    <property type="molecule type" value="Genomic_DNA"/>
</dbReference>
<feature type="domain" description="DinB-like" evidence="1">
    <location>
        <begin position="16"/>
        <end position="144"/>
    </location>
</feature>
<evidence type="ECO:0000313" key="2">
    <source>
        <dbReference type="EMBL" id="TMJ16480.1"/>
    </source>
</evidence>
<dbReference type="AlphaFoldDB" id="A0A537M882"/>
<dbReference type="Pfam" id="PF12867">
    <property type="entry name" value="DinB_2"/>
    <property type="match status" value="1"/>
</dbReference>
<reference evidence="2 3" key="1">
    <citation type="journal article" date="2019" name="Nat. Microbiol.">
        <title>Mediterranean grassland soil C-N compound turnover is dependent on rainfall and depth, and is mediated by genomically divergent microorganisms.</title>
        <authorList>
            <person name="Diamond S."/>
            <person name="Andeer P.F."/>
            <person name="Li Z."/>
            <person name="Crits-Christoph A."/>
            <person name="Burstein D."/>
            <person name="Anantharaman K."/>
            <person name="Lane K.R."/>
            <person name="Thomas B.C."/>
            <person name="Pan C."/>
            <person name="Northen T.R."/>
            <person name="Banfield J.F."/>
        </authorList>
    </citation>
    <scope>NUCLEOTIDE SEQUENCE [LARGE SCALE GENOMIC DNA]</scope>
    <source>
        <strain evidence="2">NP_5</strain>
    </source>
</reference>
<organism evidence="2 3">
    <name type="scientific">Candidatus Segetimicrobium genomatis</name>
    <dbReference type="NCBI Taxonomy" id="2569760"/>
    <lineage>
        <taxon>Bacteria</taxon>
        <taxon>Bacillati</taxon>
        <taxon>Candidatus Sysuimicrobiota</taxon>
        <taxon>Candidatus Sysuimicrobiia</taxon>
        <taxon>Candidatus Sysuimicrobiales</taxon>
        <taxon>Candidatus Segetimicrobiaceae</taxon>
        <taxon>Candidatus Segetimicrobium</taxon>
    </lineage>
</organism>
<accession>A0A537M882</accession>
<evidence type="ECO:0000259" key="1">
    <source>
        <dbReference type="Pfam" id="PF12867"/>
    </source>
</evidence>
<dbReference type="InterPro" id="IPR034660">
    <property type="entry name" value="DinB/YfiT-like"/>
</dbReference>
<proteinExistence type="predicted"/>
<comment type="caution">
    <text evidence="2">The sequence shown here is derived from an EMBL/GenBank/DDBJ whole genome shotgun (WGS) entry which is preliminary data.</text>
</comment>
<dbReference type="InterPro" id="IPR024775">
    <property type="entry name" value="DinB-like"/>
</dbReference>
<sequence length="159" mass="18154">MGISASTRTRLATQLDALAVILDGGNAGLAEIRPADGGWSAKENVAHLARHAHVFLERLERLLREERPNLGTYHPEQDPEWPSWRSLSLDEALRRLRSARARLIARVDTLSDEQARRVGIHPVLGEMNVGRWLEFFLLHEAHHLYFTMRRLGQARQSPR</sequence>
<protein>
    <submittedName>
        <fullName evidence="2">DinB family protein</fullName>
    </submittedName>
</protein>
<evidence type="ECO:0000313" key="3">
    <source>
        <dbReference type="Proteomes" id="UP000320393"/>
    </source>
</evidence>
<name>A0A537M882_9BACT</name>
<gene>
    <name evidence="2" type="ORF">E6H02_00695</name>
</gene>
<dbReference type="Gene3D" id="1.20.120.450">
    <property type="entry name" value="dinb family like domain"/>
    <property type="match status" value="1"/>
</dbReference>
<dbReference type="SUPFAM" id="SSF109854">
    <property type="entry name" value="DinB/YfiT-like putative metalloenzymes"/>
    <property type="match status" value="1"/>
</dbReference>